<gene>
    <name evidence="5" type="primary">ykfA_11</name>
    <name evidence="5" type="ORF">SDC9_144263</name>
</gene>
<dbReference type="PANTHER" id="PTHR30237:SF2">
    <property type="entry name" value="MUREIN TETRAPEPTIDE CARBOXYPEPTIDASE"/>
    <property type="match status" value="1"/>
</dbReference>
<evidence type="ECO:0000256" key="3">
    <source>
        <dbReference type="ARBA" id="ARBA00022825"/>
    </source>
</evidence>
<dbReference type="InterPro" id="IPR040921">
    <property type="entry name" value="Peptidase_S66C"/>
</dbReference>
<accession>A0A645E5L9</accession>
<organism evidence="5">
    <name type="scientific">bioreactor metagenome</name>
    <dbReference type="NCBI Taxonomy" id="1076179"/>
    <lineage>
        <taxon>unclassified sequences</taxon>
        <taxon>metagenomes</taxon>
        <taxon>ecological metagenomes</taxon>
    </lineage>
</organism>
<proteinExistence type="predicted"/>
<evidence type="ECO:0000259" key="4">
    <source>
        <dbReference type="Pfam" id="PF17676"/>
    </source>
</evidence>
<dbReference type="Gene3D" id="3.50.30.60">
    <property type="entry name" value="LD-carboxypeptidase A C-terminal domain-like"/>
    <property type="match status" value="1"/>
</dbReference>
<dbReference type="SUPFAM" id="SSF141986">
    <property type="entry name" value="LD-carboxypeptidase A C-terminal domain-like"/>
    <property type="match status" value="1"/>
</dbReference>
<comment type="caution">
    <text evidence="5">The sequence shown here is derived from an EMBL/GenBank/DDBJ whole genome shotgun (WGS) entry which is preliminary data.</text>
</comment>
<evidence type="ECO:0000256" key="1">
    <source>
        <dbReference type="ARBA" id="ARBA00022645"/>
    </source>
</evidence>
<dbReference type="PANTHER" id="PTHR30237">
    <property type="entry name" value="MURAMOYLTETRAPEPTIDE CARBOXYPEPTIDASE"/>
    <property type="match status" value="1"/>
</dbReference>
<dbReference type="GO" id="GO:0004180">
    <property type="term" value="F:carboxypeptidase activity"/>
    <property type="evidence" value="ECO:0007669"/>
    <property type="project" value="UniProtKB-KW"/>
</dbReference>
<evidence type="ECO:0000256" key="2">
    <source>
        <dbReference type="ARBA" id="ARBA00022670"/>
    </source>
</evidence>
<dbReference type="AlphaFoldDB" id="A0A645E5L9"/>
<dbReference type="EMBL" id="VSSQ01043410">
    <property type="protein sequence ID" value="MPM97090.1"/>
    <property type="molecule type" value="Genomic_DNA"/>
</dbReference>
<keyword evidence="1 5" id="KW-0121">Carboxypeptidase</keyword>
<reference evidence="5" key="1">
    <citation type="submission" date="2019-08" db="EMBL/GenBank/DDBJ databases">
        <authorList>
            <person name="Kucharzyk K."/>
            <person name="Murdoch R.W."/>
            <person name="Higgins S."/>
            <person name="Loffler F."/>
        </authorList>
    </citation>
    <scope>NUCLEOTIDE SEQUENCE</scope>
</reference>
<dbReference type="InterPro" id="IPR003507">
    <property type="entry name" value="S66_fam"/>
</dbReference>
<dbReference type="InterPro" id="IPR027461">
    <property type="entry name" value="Carboxypeptidase_A_C_sf"/>
</dbReference>
<feature type="domain" description="LD-carboxypeptidase C-terminal" evidence="4">
    <location>
        <begin position="64"/>
        <end position="163"/>
    </location>
</feature>
<sequence>MEKFGAGRPVAGPMLGKLAECAASPWSMEFHRRAFRPEAYEIEAAPEYGPVAELKAGSAAGLPLAGNLSVAASLCGTPYFPDVSGRILILEDLNEPVYRLDRCLTALEQNGVFRRCAGLLFGQFTDCGPREELAPLFRRIAADAGGPVLMNFPFGHTFPLATLDFHRGMSVRAGRVFVTA</sequence>
<keyword evidence="3" id="KW-0720">Serine protease</keyword>
<protein>
    <submittedName>
        <fullName evidence="5">Putative murein peptide carboxypeptidase</fullName>
        <ecNumber evidence="5">3.4.16.-</ecNumber>
    </submittedName>
</protein>
<dbReference type="GO" id="GO:0006508">
    <property type="term" value="P:proteolysis"/>
    <property type="evidence" value="ECO:0007669"/>
    <property type="project" value="UniProtKB-KW"/>
</dbReference>
<keyword evidence="5" id="KW-0378">Hydrolase</keyword>
<dbReference type="Pfam" id="PF17676">
    <property type="entry name" value="Peptidase_S66C"/>
    <property type="match status" value="1"/>
</dbReference>
<name>A0A645E5L9_9ZZZZ</name>
<evidence type="ECO:0000313" key="5">
    <source>
        <dbReference type="EMBL" id="MPM97090.1"/>
    </source>
</evidence>
<dbReference type="GO" id="GO:0008236">
    <property type="term" value="F:serine-type peptidase activity"/>
    <property type="evidence" value="ECO:0007669"/>
    <property type="project" value="UniProtKB-KW"/>
</dbReference>
<keyword evidence="2" id="KW-0645">Protease</keyword>
<dbReference type="EC" id="3.4.16.-" evidence="5"/>